<evidence type="ECO:0000313" key="1">
    <source>
        <dbReference type="EMBL" id="KAJ7534408.1"/>
    </source>
</evidence>
<proteinExistence type="predicted"/>
<evidence type="ECO:0000313" key="2">
    <source>
        <dbReference type="Proteomes" id="UP001162992"/>
    </source>
</evidence>
<reference evidence="2" key="1">
    <citation type="journal article" date="2024" name="Proc. Natl. Acad. Sci. U.S.A.">
        <title>Extraordinary preservation of gene collinearity over three hundred million years revealed in homosporous lycophytes.</title>
        <authorList>
            <person name="Li C."/>
            <person name="Wickell D."/>
            <person name="Kuo L.Y."/>
            <person name="Chen X."/>
            <person name="Nie B."/>
            <person name="Liao X."/>
            <person name="Peng D."/>
            <person name="Ji J."/>
            <person name="Jenkins J."/>
            <person name="Williams M."/>
            <person name="Shu S."/>
            <person name="Plott C."/>
            <person name="Barry K."/>
            <person name="Rajasekar S."/>
            <person name="Grimwood J."/>
            <person name="Han X."/>
            <person name="Sun S."/>
            <person name="Hou Z."/>
            <person name="He W."/>
            <person name="Dai G."/>
            <person name="Sun C."/>
            <person name="Schmutz J."/>
            <person name="Leebens-Mack J.H."/>
            <person name="Li F.W."/>
            <person name="Wang L."/>
        </authorList>
    </citation>
    <scope>NUCLEOTIDE SEQUENCE [LARGE SCALE GENOMIC DNA]</scope>
    <source>
        <strain evidence="2">cv. PW_Plant_1</strain>
    </source>
</reference>
<comment type="caution">
    <text evidence="1">The sequence shown here is derived from an EMBL/GenBank/DDBJ whole genome shotgun (WGS) entry which is preliminary data.</text>
</comment>
<gene>
    <name evidence="1" type="ORF">O6H91_13G093100</name>
</gene>
<dbReference type="EMBL" id="CM055104">
    <property type="protein sequence ID" value="KAJ7534408.1"/>
    <property type="molecule type" value="Genomic_DNA"/>
</dbReference>
<protein>
    <submittedName>
        <fullName evidence="1">Uncharacterized protein</fullName>
    </submittedName>
</protein>
<keyword evidence="2" id="KW-1185">Reference proteome</keyword>
<sequence>MEVERLAQEESDRIKGPWSLEEDEALKRLVEMYGARNWSLISRGISGRSGKSCRLRWCNQLSPQVEHRPFTEAEDILIMKAHAQHGNKWATISRLLPGRTDNSIKNHWNSTLRRRCMAEKARIQEDATQTYVEEDLCSFDGRKKSSKEFSSDGSVQEDVNCEADSACFKRLKLDLSSPSDFSSCNPVQINDSPIFKPFSRPSAFSYYGSNGGVSGKKLQEASSSTTDPPTFLSLSLPGSNRISTSDTSHLASLAKLSFNEMQQVKEQEIKDSRNCKTPQTHDVTSLSLNSSIPSNSFLEPHMPASVPNGYIRTEDVVELISAAIRAAVAEALAPVFQPQANAVWPPMGCGLDGSMNAGLVTLMRDMVAKEVQRYMFAACAPNSGQPRFGVDHATSANHPESLCSVGQTVCRQIEQ</sequence>
<organism evidence="1 2">
    <name type="scientific">Diphasiastrum complanatum</name>
    <name type="common">Issler's clubmoss</name>
    <name type="synonym">Lycopodium complanatum</name>
    <dbReference type="NCBI Taxonomy" id="34168"/>
    <lineage>
        <taxon>Eukaryota</taxon>
        <taxon>Viridiplantae</taxon>
        <taxon>Streptophyta</taxon>
        <taxon>Embryophyta</taxon>
        <taxon>Tracheophyta</taxon>
        <taxon>Lycopodiopsida</taxon>
        <taxon>Lycopodiales</taxon>
        <taxon>Lycopodiaceae</taxon>
        <taxon>Lycopodioideae</taxon>
        <taxon>Diphasiastrum</taxon>
    </lineage>
</organism>
<accession>A0ACC2BXB2</accession>
<dbReference type="Proteomes" id="UP001162992">
    <property type="component" value="Chromosome 13"/>
</dbReference>
<name>A0ACC2BXB2_DIPCM</name>